<evidence type="ECO:0000256" key="1">
    <source>
        <dbReference type="SAM" id="SignalP"/>
    </source>
</evidence>
<keyword evidence="3" id="KW-1185">Reference proteome</keyword>
<accession>A0ABT2CZ29</accession>
<reference evidence="2 3" key="1">
    <citation type="submission" date="2022-08" db="EMBL/GenBank/DDBJ databases">
        <title>Reclassification of Massilia species as members of the genera Telluria, Duganella, Pseudoduganella, Mokoshia gen. nov. and Zemynaea gen. nov. using orthogonal and non-orthogonal genome-based approaches.</title>
        <authorList>
            <person name="Bowman J.P."/>
        </authorList>
    </citation>
    <scope>NUCLEOTIDE SEQUENCE [LARGE SCALE GENOMIC DNA]</scope>
    <source>
        <strain evidence="2 3">JCM 31606</strain>
    </source>
</reference>
<keyword evidence="1" id="KW-0732">Signal</keyword>
<feature type="chain" id="PRO_5045208840" evidence="1">
    <location>
        <begin position="24"/>
        <end position="406"/>
    </location>
</feature>
<feature type="signal peptide" evidence="1">
    <location>
        <begin position="1"/>
        <end position="23"/>
    </location>
</feature>
<name>A0ABT2CZ29_9BURK</name>
<comment type="caution">
    <text evidence="2">The sequence shown here is derived from an EMBL/GenBank/DDBJ whole genome shotgun (WGS) entry which is preliminary data.</text>
</comment>
<dbReference type="PROSITE" id="PS51257">
    <property type="entry name" value="PROKAR_LIPOPROTEIN"/>
    <property type="match status" value="1"/>
</dbReference>
<dbReference type="RefSeq" id="WP_258812307.1">
    <property type="nucleotide sequence ID" value="NZ_JANUGU010000004.1"/>
</dbReference>
<protein>
    <submittedName>
        <fullName evidence="2">Uncharacterized protein</fullName>
    </submittedName>
</protein>
<dbReference type="Proteomes" id="UP001204621">
    <property type="component" value="Unassembled WGS sequence"/>
</dbReference>
<gene>
    <name evidence="2" type="ORF">NX778_13700</name>
</gene>
<sequence length="406" mass="43333">MIKRIFSAGTVLLALVLAGCGGGGDGVAPTTKTAADVVINDPVIDSAAFVKLAVGMSSCADRKNRLWVIDGKQVFWDRAGYGCPDMNWSQKLYGATPDALQCSSEDSIAGPQTRCADDSKRALFDIVSKNADAANLGLDSSHKVVPIMIPEPMQTALPFMSIAKFGNNGVKARQNVVIKDADAYAKLWNSVVVGMTGAPPAPAVDFSRQMVVGVFAGANALSCGSMLGVSKVSLRDGNIVVDYEIRKPSGPIVCMAIVDGAPMELVTIDRSDAPVQFVRHDVELMMALAVDDSADSGIHTAREIIINDQSSFEQLWTDHAGKDKPMPSIDFSKKMVIGLFAGWVSYCDGLVLDSITNDGKQITVNYFRTVPPAGTACIAMVRSPAILVAIDRTLLPIYFHKDTITR</sequence>
<proteinExistence type="predicted"/>
<organism evidence="2 3">
    <name type="scientific">Massilia terrae</name>
    <dbReference type="NCBI Taxonomy" id="1811224"/>
    <lineage>
        <taxon>Bacteria</taxon>
        <taxon>Pseudomonadati</taxon>
        <taxon>Pseudomonadota</taxon>
        <taxon>Betaproteobacteria</taxon>
        <taxon>Burkholderiales</taxon>
        <taxon>Oxalobacteraceae</taxon>
        <taxon>Telluria group</taxon>
        <taxon>Massilia</taxon>
    </lineage>
</organism>
<dbReference type="EMBL" id="JANUGU010000004">
    <property type="protein sequence ID" value="MCS0659119.1"/>
    <property type="molecule type" value="Genomic_DNA"/>
</dbReference>
<evidence type="ECO:0000313" key="3">
    <source>
        <dbReference type="Proteomes" id="UP001204621"/>
    </source>
</evidence>
<evidence type="ECO:0000313" key="2">
    <source>
        <dbReference type="EMBL" id="MCS0659119.1"/>
    </source>
</evidence>